<name>A0A0B8T069_9SPHI</name>
<evidence type="ECO:0000313" key="2">
    <source>
        <dbReference type="Proteomes" id="UP000031802"/>
    </source>
</evidence>
<dbReference type="EMBL" id="JJMU01000037">
    <property type="protein sequence ID" value="KGE13802.1"/>
    <property type="molecule type" value="Genomic_DNA"/>
</dbReference>
<evidence type="ECO:0000313" key="1">
    <source>
        <dbReference type="EMBL" id="KGE13802.1"/>
    </source>
</evidence>
<dbReference type="AlphaFoldDB" id="A0A0B8T069"/>
<dbReference type="PATRIC" id="fig|1229276.3.peg.2495"/>
<reference evidence="1 2" key="2">
    <citation type="journal article" date="2015" name="PLoS ONE">
        <title>Whole-Genome Optical Mapping and Finished Genome Sequence of Sphingobacterium deserti sp. nov., a New Species Isolated from the Western Desert of China.</title>
        <authorList>
            <person name="Teng C."/>
            <person name="Zhou Z."/>
            <person name="Molnar I."/>
            <person name="Li X."/>
            <person name="Tang R."/>
            <person name="Chen M."/>
            <person name="Wang L."/>
            <person name="Su S."/>
            <person name="Zhang W."/>
            <person name="Lin M."/>
        </authorList>
    </citation>
    <scope>NUCLEOTIDE SEQUENCE [LARGE SCALE GENOMIC DNA]</scope>
    <source>
        <strain evidence="2">ACCC05744</strain>
    </source>
</reference>
<gene>
    <name evidence="1" type="ORF">DI53_2428</name>
</gene>
<keyword evidence="2" id="KW-1185">Reference proteome</keyword>
<protein>
    <submittedName>
        <fullName evidence="1">Uncharacterized protein</fullName>
    </submittedName>
</protein>
<proteinExistence type="predicted"/>
<organism evidence="1 2">
    <name type="scientific">Sphingobacterium deserti</name>
    <dbReference type="NCBI Taxonomy" id="1229276"/>
    <lineage>
        <taxon>Bacteria</taxon>
        <taxon>Pseudomonadati</taxon>
        <taxon>Bacteroidota</taxon>
        <taxon>Sphingobacteriia</taxon>
        <taxon>Sphingobacteriales</taxon>
        <taxon>Sphingobacteriaceae</taxon>
        <taxon>Sphingobacterium</taxon>
    </lineage>
</organism>
<accession>A0A0B8T069</accession>
<reference evidence="2" key="1">
    <citation type="submission" date="2014-04" db="EMBL/GenBank/DDBJ databases">
        <title>Whole-Genome optical mapping and complete genome sequence of Sphingobacterium deserti sp. nov., a new spaces isolated from desert in the west of China.</title>
        <authorList>
            <person name="Teng C."/>
            <person name="Zhou Z."/>
            <person name="Li X."/>
            <person name="Chen M."/>
            <person name="Lin M."/>
            <person name="Wang L."/>
            <person name="Su S."/>
            <person name="Zhang C."/>
            <person name="Zhang W."/>
        </authorList>
    </citation>
    <scope>NUCLEOTIDE SEQUENCE [LARGE SCALE GENOMIC DNA]</scope>
    <source>
        <strain evidence="2">ACCC05744</strain>
    </source>
</reference>
<dbReference type="Proteomes" id="UP000031802">
    <property type="component" value="Unassembled WGS sequence"/>
</dbReference>
<sequence>MENPATPTEKARRKSGFLCYWGWLMTLYNSYSNPETTHKGGSLSPAMVAEYQTQLPDKKLLQQKLHGIFENNNTEDTQ</sequence>
<comment type="caution">
    <text evidence="1">The sequence shown here is derived from an EMBL/GenBank/DDBJ whole genome shotgun (WGS) entry which is preliminary data.</text>
</comment>